<proteinExistence type="inferred from homology"/>
<evidence type="ECO:0000313" key="3">
    <source>
        <dbReference type="EMBL" id="JAD37698.1"/>
    </source>
</evidence>
<dbReference type="GO" id="GO:0010150">
    <property type="term" value="P:leaf senescence"/>
    <property type="evidence" value="ECO:0007669"/>
    <property type="project" value="UniProtKB-ARBA"/>
</dbReference>
<protein>
    <submittedName>
        <fullName evidence="3">Uncharacterized protein</fullName>
    </submittedName>
</protein>
<evidence type="ECO:0000256" key="1">
    <source>
        <dbReference type="ARBA" id="ARBA00034773"/>
    </source>
</evidence>
<sequence>MGSKYGGGFDRLIHPPTHVAAPGTADHLADLEEEDVWSVGGGDSNNHRSGSGSGSALTQPARRSLAALQQQNVAGSAPVSVPEWPSTSRTGESELVGGEWVPPHEYLRQRRGGRGSVVEGAGRTLKGRDICRVRDAVWSKTGFFG</sequence>
<reference evidence="3" key="2">
    <citation type="journal article" date="2015" name="Data Brief">
        <title>Shoot transcriptome of the giant reed, Arundo donax.</title>
        <authorList>
            <person name="Barrero R.A."/>
            <person name="Guerrero F.D."/>
            <person name="Moolhuijzen P."/>
            <person name="Goolsby J.A."/>
            <person name="Tidwell J."/>
            <person name="Bellgard S.E."/>
            <person name="Bellgard M.I."/>
        </authorList>
    </citation>
    <scope>NUCLEOTIDE SEQUENCE</scope>
    <source>
        <tissue evidence="3">Shoot tissue taken approximately 20 cm above the soil surface</tissue>
    </source>
</reference>
<evidence type="ECO:0000256" key="2">
    <source>
        <dbReference type="SAM" id="MobiDB-lite"/>
    </source>
</evidence>
<dbReference type="PANTHER" id="PTHR33083:SF102">
    <property type="entry name" value="SENESCENCE REGULATOR"/>
    <property type="match status" value="1"/>
</dbReference>
<organism evidence="3">
    <name type="scientific">Arundo donax</name>
    <name type="common">Giant reed</name>
    <name type="synonym">Donax arundinaceus</name>
    <dbReference type="NCBI Taxonomy" id="35708"/>
    <lineage>
        <taxon>Eukaryota</taxon>
        <taxon>Viridiplantae</taxon>
        <taxon>Streptophyta</taxon>
        <taxon>Embryophyta</taxon>
        <taxon>Tracheophyta</taxon>
        <taxon>Spermatophyta</taxon>
        <taxon>Magnoliopsida</taxon>
        <taxon>Liliopsida</taxon>
        <taxon>Poales</taxon>
        <taxon>Poaceae</taxon>
        <taxon>PACMAD clade</taxon>
        <taxon>Arundinoideae</taxon>
        <taxon>Arundineae</taxon>
        <taxon>Arundo</taxon>
    </lineage>
</organism>
<dbReference type="AlphaFoldDB" id="A0A0A8ZJ52"/>
<reference evidence="3" key="1">
    <citation type="submission" date="2014-09" db="EMBL/GenBank/DDBJ databases">
        <authorList>
            <person name="Magalhaes I.L.F."/>
            <person name="Oliveira U."/>
            <person name="Santos F.R."/>
            <person name="Vidigal T.H.D.A."/>
            <person name="Brescovit A.D."/>
            <person name="Santos A.J."/>
        </authorList>
    </citation>
    <scope>NUCLEOTIDE SEQUENCE</scope>
    <source>
        <tissue evidence="3">Shoot tissue taken approximately 20 cm above the soil surface</tissue>
    </source>
</reference>
<dbReference type="EMBL" id="GBRH01260197">
    <property type="protein sequence ID" value="JAD37698.1"/>
    <property type="molecule type" value="Transcribed_RNA"/>
</dbReference>
<feature type="region of interest" description="Disordered" evidence="2">
    <location>
        <begin position="35"/>
        <end position="102"/>
    </location>
</feature>
<dbReference type="PANTHER" id="PTHR33083">
    <property type="entry name" value="EXPRESSED PROTEIN"/>
    <property type="match status" value="1"/>
</dbReference>
<comment type="similarity">
    <text evidence="1">Belongs to the senescence regulator S40 family.</text>
</comment>
<dbReference type="InterPro" id="IPR007608">
    <property type="entry name" value="Senescence_reg_S40"/>
</dbReference>
<accession>A0A0A8ZJ52</accession>
<name>A0A0A8ZJ52_ARUDO</name>
<dbReference type="Pfam" id="PF04520">
    <property type="entry name" value="Senescence_reg"/>
    <property type="match status" value="1"/>
</dbReference>